<keyword evidence="7 10" id="KW-0119">Carbohydrate metabolism</keyword>
<comment type="similarity">
    <text evidence="2 10">Belongs to the disproportionating enzyme family.</text>
</comment>
<comment type="caution">
    <text evidence="12">The sequence shown here is derived from an EMBL/GenBank/DDBJ whole genome shotgun (WGS) entry which is preliminary data.</text>
</comment>
<dbReference type="InterPro" id="IPR003385">
    <property type="entry name" value="Glyco_hydro_77"/>
</dbReference>
<evidence type="ECO:0000256" key="9">
    <source>
        <dbReference type="ARBA" id="ARBA00031501"/>
    </source>
</evidence>
<evidence type="ECO:0000256" key="10">
    <source>
        <dbReference type="RuleBase" id="RU361207"/>
    </source>
</evidence>
<dbReference type="Pfam" id="PF21226">
    <property type="entry name" value="MalQ_N"/>
    <property type="match status" value="1"/>
</dbReference>
<keyword evidence="13" id="KW-1185">Reference proteome</keyword>
<reference evidence="12 13" key="1">
    <citation type="submission" date="2019-01" db="EMBL/GenBank/DDBJ databases">
        <title>Lactibacter flavus gen. nov., sp. nov., a novel bacterium of the family Propionibacteriaceae isolated from raw milk and dairy products.</title>
        <authorList>
            <person name="Huptas C."/>
            <person name="Wenning M."/>
            <person name="Breitenwieser F."/>
            <person name="Doll E."/>
            <person name="Von Neubeck M."/>
            <person name="Busse H.-J."/>
            <person name="Scherer S."/>
        </authorList>
    </citation>
    <scope>NUCLEOTIDE SEQUENCE [LARGE SCALE GENOMIC DNA]</scope>
    <source>
        <strain evidence="12 13">DSM 22130</strain>
    </source>
</reference>
<dbReference type="InterPro" id="IPR017853">
    <property type="entry name" value="GH"/>
</dbReference>
<dbReference type="SUPFAM" id="SSF51445">
    <property type="entry name" value="(Trans)glycosidases"/>
    <property type="match status" value="1"/>
</dbReference>
<gene>
    <name evidence="12" type="primary">malQ</name>
    <name evidence="12" type="ORF">ET996_05890</name>
</gene>
<dbReference type="Gene3D" id="3.20.20.80">
    <property type="entry name" value="Glycosidases"/>
    <property type="match status" value="1"/>
</dbReference>
<dbReference type="RefSeq" id="WP_131171636.1">
    <property type="nucleotide sequence ID" value="NZ_FXTL01000008.1"/>
</dbReference>
<evidence type="ECO:0000256" key="4">
    <source>
        <dbReference type="ARBA" id="ARBA00020295"/>
    </source>
</evidence>
<proteinExistence type="inferred from homology"/>
<evidence type="ECO:0000313" key="13">
    <source>
        <dbReference type="Proteomes" id="UP000291933"/>
    </source>
</evidence>
<evidence type="ECO:0000256" key="6">
    <source>
        <dbReference type="ARBA" id="ARBA00022679"/>
    </source>
</evidence>
<dbReference type="AlphaFoldDB" id="A0A4Q9KMX8"/>
<keyword evidence="6 10" id="KW-0808">Transferase</keyword>
<dbReference type="Pfam" id="PF02446">
    <property type="entry name" value="Glyco_hydro_77"/>
    <property type="match status" value="1"/>
</dbReference>
<evidence type="ECO:0000256" key="5">
    <source>
        <dbReference type="ARBA" id="ARBA00022676"/>
    </source>
</evidence>
<protein>
    <recommendedName>
        <fullName evidence="4 10">4-alpha-glucanotransferase</fullName>
        <ecNumber evidence="3 10">2.4.1.25</ecNumber>
    </recommendedName>
    <alternativeName>
        <fullName evidence="8 10">Amylomaltase</fullName>
    </alternativeName>
    <alternativeName>
        <fullName evidence="9 10">Disproportionating enzyme</fullName>
    </alternativeName>
</protein>
<dbReference type="OrthoDB" id="9811841at2"/>
<dbReference type="PANTHER" id="PTHR32438:SF5">
    <property type="entry name" value="4-ALPHA-GLUCANOTRANSFERASE DPE1, CHLOROPLASTIC_AMYLOPLASTIC"/>
    <property type="match status" value="1"/>
</dbReference>
<dbReference type="Proteomes" id="UP000291933">
    <property type="component" value="Unassembled WGS sequence"/>
</dbReference>
<dbReference type="PANTHER" id="PTHR32438">
    <property type="entry name" value="4-ALPHA-GLUCANOTRANSFERASE DPE1, CHLOROPLASTIC/AMYLOPLASTIC"/>
    <property type="match status" value="1"/>
</dbReference>
<evidence type="ECO:0000256" key="1">
    <source>
        <dbReference type="ARBA" id="ARBA00000439"/>
    </source>
</evidence>
<evidence type="ECO:0000313" key="12">
    <source>
        <dbReference type="EMBL" id="TBT95340.1"/>
    </source>
</evidence>
<dbReference type="InterPro" id="IPR048458">
    <property type="entry name" value="MalQ_N"/>
</dbReference>
<dbReference type="GO" id="GO:0005975">
    <property type="term" value="P:carbohydrate metabolic process"/>
    <property type="evidence" value="ECO:0007669"/>
    <property type="project" value="InterPro"/>
</dbReference>
<evidence type="ECO:0000256" key="7">
    <source>
        <dbReference type="ARBA" id="ARBA00023277"/>
    </source>
</evidence>
<organism evidence="12 13">
    <name type="scientific">Propioniciclava tarda</name>
    <dbReference type="NCBI Taxonomy" id="433330"/>
    <lineage>
        <taxon>Bacteria</taxon>
        <taxon>Bacillati</taxon>
        <taxon>Actinomycetota</taxon>
        <taxon>Actinomycetes</taxon>
        <taxon>Propionibacteriales</taxon>
        <taxon>Propionibacteriaceae</taxon>
        <taxon>Propioniciclava</taxon>
    </lineage>
</organism>
<evidence type="ECO:0000256" key="8">
    <source>
        <dbReference type="ARBA" id="ARBA00031423"/>
    </source>
</evidence>
<comment type="catalytic activity">
    <reaction evidence="1 10">
        <text>Transfers a segment of a (1-&gt;4)-alpha-D-glucan to a new position in an acceptor, which may be glucose or a (1-&gt;4)-alpha-D-glucan.</text>
        <dbReference type="EC" id="2.4.1.25"/>
    </reaction>
</comment>
<evidence type="ECO:0000256" key="3">
    <source>
        <dbReference type="ARBA" id="ARBA00012560"/>
    </source>
</evidence>
<evidence type="ECO:0000256" key="2">
    <source>
        <dbReference type="ARBA" id="ARBA00005684"/>
    </source>
</evidence>
<evidence type="ECO:0000259" key="11">
    <source>
        <dbReference type="Pfam" id="PF21226"/>
    </source>
</evidence>
<dbReference type="NCBIfam" id="TIGR00217">
    <property type="entry name" value="malQ"/>
    <property type="match status" value="1"/>
</dbReference>
<keyword evidence="5 10" id="KW-0328">Glycosyltransferase</keyword>
<dbReference type="GO" id="GO:0004134">
    <property type="term" value="F:4-alpha-glucanotransferase activity"/>
    <property type="evidence" value="ECO:0007669"/>
    <property type="project" value="UniProtKB-EC"/>
</dbReference>
<name>A0A4Q9KMX8_PROTD</name>
<sequence length="717" mass="79111">MALADPDLQRLADAHGIATEFWDWKGRLTPVSPETVVSILAALDVDASSGEAIATALAELDLKPWRSALPACVVIQAGTGTHVNVHVDHGREARLSVRLEEGGERDTYQVENWAPPRWVGDRFLGEATFWVPGDLPLGYHRLHLESEDWSVESSLIVTPAFLGLPPAMGNRRIWGYATQLYSVRSHESWGMGDLADLGDLATWSSTQQFANYVLVNPLHAAEPMTPLEPSPYLPSSRRYVNPLYLRPESIPEYAVLDEKARRQIRGLKEKLLAEVGSVDRIERNPIFVAKLAALRIIFDAGRTPARQMSLDDFVRREGRGLTQFGTWCALVGALGMNWRSWPKEYQRPSSPEVAAFAAENAADVEFFVWLQWIADTQLSGAQSAAKDAGMRVGIVNDLAVGVSKESAEAWVLGDAFASGVEVGAPPDHYNQLGQSWGQAPWRPDRLQELSYAPFRSMVAGILRHAGGVRIDHIMGLFRLWWIPDGQPPTQGTYVRYPHEAMVGIVVLEAQRAGALVIGEDLGTVEPWVRDYLRGRGILGTSVAWFESGHDGAPLAPEAYREFCMASVTTHDMPPTAGYLAKDHIALQAELGLLTEDVGVEEQNFDRQLDTWRAILWDRGLYHPGEEGDDDVEAMVLALHRFVLQSPALVVCAALVDAVGDRRTQNQPGTVDQYPNWRVPLSGPDGTLLSLEDVFRSTRAQRLASVMNGFATPLVGMR</sequence>
<accession>A0A4Q9KMX8</accession>
<dbReference type="EMBL" id="SDMR01000005">
    <property type="protein sequence ID" value="TBT95340.1"/>
    <property type="molecule type" value="Genomic_DNA"/>
</dbReference>
<dbReference type="EC" id="2.4.1.25" evidence="3 10"/>
<feature type="domain" description="MalQ N-terminal beta-sandwich" evidence="11">
    <location>
        <begin position="69"/>
        <end position="159"/>
    </location>
</feature>